<evidence type="ECO:0000313" key="7">
    <source>
        <dbReference type="Proteomes" id="UP000183046"/>
    </source>
</evidence>
<evidence type="ECO:0000313" key="6">
    <source>
        <dbReference type="Proteomes" id="UP000078356"/>
    </source>
</evidence>
<name>A0A0D7FCT8_9PSED</name>
<evidence type="ECO:0000313" key="5">
    <source>
        <dbReference type="EMBL" id="SCZ30283.1"/>
    </source>
</evidence>
<dbReference type="EMBL" id="MTLN01000008">
    <property type="protein sequence ID" value="ONN70451.1"/>
    <property type="molecule type" value="Genomic_DNA"/>
</dbReference>
<reference evidence="4 8" key="4">
    <citation type="submission" date="2017-01" db="EMBL/GenBank/DDBJ databases">
        <title>Pseudomonas psychrotolerans genome sequencing and assembly.</title>
        <authorList>
            <person name="Vyas B."/>
            <person name="Mayilraj S."/>
        </authorList>
    </citation>
    <scope>NUCLEOTIDE SEQUENCE [LARGE SCALE GENOMIC DNA]</scope>
    <source>
        <strain evidence="4 8">SDS18</strain>
    </source>
</reference>
<evidence type="ECO:0000313" key="3">
    <source>
        <dbReference type="EMBL" id="OAN26576.1"/>
    </source>
</evidence>
<evidence type="ECO:0000313" key="4">
    <source>
        <dbReference type="EMBL" id="ONN70451.1"/>
    </source>
</evidence>
<dbReference type="Proteomes" id="UP000183046">
    <property type="component" value="Unassembled WGS sequence"/>
</dbReference>
<dbReference type="Proteomes" id="UP000189310">
    <property type="component" value="Unassembled WGS sequence"/>
</dbReference>
<dbReference type="Proteomes" id="UP000078356">
    <property type="component" value="Unassembled WGS sequence"/>
</dbReference>
<dbReference type="AlphaFoldDB" id="A0A0D7FCT8"/>
<dbReference type="PATRIC" id="fig|47885.6.peg.4529"/>
<dbReference type="EMBL" id="FMWB01000003">
    <property type="protein sequence ID" value="SCZ30283.1"/>
    <property type="molecule type" value="Genomic_DNA"/>
</dbReference>
<dbReference type="STRING" id="237610.BJP27_02330"/>
<gene>
    <name evidence="3" type="ORF">A4V15_05310</name>
    <name evidence="4" type="ORF">BVL52_19600</name>
    <name evidence="5" type="ORF">SAMN05216279_103345</name>
</gene>
<evidence type="ECO:0000256" key="1">
    <source>
        <dbReference type="SAM" id="MobiDB-lite"/>
    </source>
</evidence>
<feature type="chain" id="PRO_5002320232" evidence="2">
    <location>
        <begin position="24"/>
        <end position="70"/>
    </location>
</feature>
<dbReference type="EMBL" id="LWCR01000034">
    <property type="protein sequence ID" value="OAN26576.1"/>
    <property type="molecule type" value="Genomic_DNA"/>
</dbReference>
<reference evidence="3 6" key="1">
    <citation type="submission" date="2016-04" db="EMBL/GenBank/DDBJ databases">
        <title>Draft Genome Sequences of Staphylococcus capitis Strain H36, S. capitis Strain H65, S. cohnii Strain H62, S. hominis Strain H69, Mycobacterium iranicum Strain H39, Plantibacter sp. Strain H53, Pseudomonas oryzihabitans Strain H72, and Microbacterium sp. Strain H83, isolated from residential settings.</title>
        <authorList>
            <person name="Lymperopoulou D."/>
            <person name="Adams R.I."/>
            <person name="Lindow S."/>
            <person name="Coil D.A."/>
            <person name="Jospin G."/>
            <person name="Eisen J.A."/>
        </authorList>
    </citation>
    <scope>NUCLEOTIDE SEQUENCE [LARGE SCALE GENOMIC DNA]</scope>
    <source>
        <strain evidence="3 6">H72</strain>
    </source>
</reference>
<reference evidence="7" key="3">
    <citation type="submission" date="2016-10" db="EMBL/GenBank/DDBJ databases">
        <authorList>
            <person name="de Groot N.N."/>
        </authorList>
    </citation>
    <scope>NUCLEOTIDE SEQUENCE [LARGE SCALE GENOMIC DNA]</scope>
    <source>
        <strain evidence="7">DSM 15758</strain>
    </source>
</reference>
<comment type="caution">
    <text evidence="3">The sequence shown here is derived from an EMBL/GenBank/DDBJ whole genome shotgun (WGS) entry which is preliminary data.</text>
</comment>
<evidence type="ECO:0000313" key="8">
    <source>
        <dbReference type="Proteomes" id="UP000189310"/>
    </source>
</evidence>
<accession>A0A1G5MYU9</accession>
<evidence type="ECO:0000256" key="2">
    <source>
        <dbReference type="SAM" id="SignalP"/>
    </source>
</evidence>
<accession>A0A0D7FCT8</accession>
<feature type="compositionally biased region" description="Polar residues" evidence="1">
    <location>
        <begin position="61"/>
        <end position="70"/>
    </location>
</feature>
<organism evidence="3 6">
    <name type="scientific">Pseudomonas oryzihabitans</name>
    <dbReference type="NCBI Taxonomy" id="47885"/>
    <lineage>
        <taxon>Bacteria</taxon>
        <taxon>Pseudomonadati</taxon>
        <taxon>Pseudomonadota</taxon>
        <taxon>Gammaproteobacteria</taxon>
        <taxon>Pseudomonadales</taxon>
        <taxon>Pseudomonadaceae</taxon>
        <taxon>Pseudomonas</taxon>
    </lineage>
</organism>
<keyword evidence="8" id="KW-1185">Reference proteome</keyword>
<protein>
    <submittedName>
        <fullName evidence="3">Uncharacterized protein</fullName>
    </submittedName>
</protein>
<keyword evidence="2" id="KW-0732">Signal</keyword>
<dbReference type="GeneID" id="57557441"/>
<sequence length="70" mass="6691">MNAKKISALMFAGLIAASGAAFATEGAGNPPKANSAGMGTPAGQKTGEGAGAATGAGKTTLNEQGQKQQQ</sequence>
<proteinExistence type="predicted"/>
<feature type="signal peptide" evidence="2">
    <location>
        <begin position="1"/>
        <end position="23"/>
    </location>
</feature>
<reference evidence="5" key="2">
    <citation type="submission" date="2016-10" db="EMBL/GenBank/DDBJ databases">
        <authorList>
            <person name="Varghese N."/>
            <person name="Submissions S."/>
        </authorList>
    </citation>
    <scope>NUCLEOTIDE SEQUENCE</scope>
    <source>
        <strain evidence="5">DSM 15758</strain>
    </source>
</reference>
<feature type="region of interest" description="Disordered" evidence="1">
    <location>
        <begin position="23"/>
        <end position="70"/>
    </location>
</feature>
<dbReference type="RefSeq" id="WP_037007037.1">
    <property type="nucleotide sequence ID" value="NZ_CP044074.1"/>
</dbReference>